<feature type="domain" description="3-keto-alpha-glucoside-1,2-lyase/3-keto-2-hydroxy-glucal hydratase" evidence="3">
    <location>
        <begin position="161"/>
        <end position="223"/>
    </location>
</feature>
<dbReference type="EMBL" id="CM000913">
    <property type="protein sequence ID" value="EFG05390.1"/>
    <property type="molecule type" value="Genomic_DNA"/>
</dbReference>
<evidence type="ECO:0000259" key="3">
    <source>
        <dbReference type="Pfam" id="PF06439"/>
    </source>
</evidence>
<dbReference type="STRING" id="1901.BB341_26205"/>
<evidence type="ECO:0000313" key="5">
    <source>
        <dbReference type="Proteomes" id="UP000002357"/>
    </source>
</evidence>
<dbReference type="GeneID" id="93732982"/>
<protein>
    <submittedName>
        <fullName evidence="4">Hemolysin-type calcium-binding region</fullName>
    </submittedName>
</protein>
<accession>E2Q858</accession>
<feature type="transmembrane region" description="Helical" evidence="2">
    <location>
        <begin position="12"/>
        <end position="33"/>
    </location>
</feature>
<evidence type="ECO:0000256" key="2">
    <source>
        <dbReference type="SAM" id="Phobius"/>
    </source>
</evidence>
<dbReference type="OrthoDB" id="8434516at2"/>
<dbReference type="AlphaFoldDB" id="E2Q858"/>
<sequence>MTSALWRGGRRVGGALLAVVLVMTAGLVMSGLWEDERRTLLVEPWKDGRVYGPWRSVFHGYGTNTGGADELTLTPYRAVDRSRTHAGLVVSTARHGRLDYSARMRTAEQLRAPDPNPWEVAWLVWAYTDPEHFYYLALKPNGWELGKRDPEYRGGQRFLATGLPRFAVGEWSQVRVRQSGARITVTVNGDRVVSFTDRERPYTEGSVGAYTEDALAEFRDITVSAGEPGTGPEENRQLPARR</sequence>
<dbReference type="RefSeq" id="WP_003959438.1">
    <property type="nucleotide sequence ID" value="NZ_CM000913.1"/>
</dbReference>
<evidence type="ECO:0000256" key="1">
    <source>
        <dbReference type="SAM" id="MobiDB-lite"/>
    </source>
</evidence>
<dbReference type="eggNOG" id="COG2931">
    <property type="taxonomic scope" value="Bacteria"/>
</dbReference>
<dbReference type="Gene3D" id="2.60.120.560">
    <property type="entry name" value="Exo-inulinase, domain 1"/>
    <property type="match status" value="1"/>
</dbReference>
<evidence type="ECO:0000313" key="4">
    <source>
        <dbReference type="EMBL" id="EFG05390.1"/>
    </source>
</evidence>
<keyword evidence="2" id="KW-0472">Membrane</keyword>
<feature type="region of interest" description="Disordered" evidence="1">
    <location>
        <begin position="221"/>
        <end position="242"/>
    </location>
</feature>
<keyword evidence="2" id="KW-0812">Transmembrane</keyword>
<dbReference type="KEGG" id="sclf:BB341_26205"/>
<gene>
    <name evidence="4" type="ORF">SCLAV_0314</name>
</gene>
<dbReference type="Proteomes" id="UP000002357">
    <property type="component" value="Chromosome"/>
</dbReference>
<keyword evidence="2" id="KW-1133">Transmembrane helix</keyword>
<reference evidence="4 5" key="1">
    <citation type="journal article" date="2010" name="Genome Biol. Evol.">
        <title>The sequence of a 1.8-mb bacterial linear plasmid reveals a rich evolutionary reservoir of secondary metabolic pathways.</title>
        <authorList>
            <person name="Medema M.H."/>
            <person name="Trefzer A."/>
            <person name="Kovalchuk A."/>
            <person name="van den Berg M."/>
            <person name="Mueller U."/>
            <person name="Heijne W."/>
            <person name="Wu L."/>
            <person name="Alam M.T."/>
            <person name="Ronning C.M."/>
            <person name="Nierman W.C."/>
            <person name="Bovenberg R.A.L."/>
            <person name="Breitling R."/>
            <person name="Takano E."/>
        </authorList>
    </citation>
    <scope>NUCLEOTIDE SEQUENCE [LARGE SCALE GENOMIC DNA]</scope>
    <source>
        <strain evidence="5">ATCC 27064 / DSM 738 / JCM 4710 / NBRC 13307 / NCIMB 12785 / NRRL 3585 / VKM Ac-602</strain>
    </source>
</reference>
<organism evidence="4 5">
    <name type="scientific">Streptomyces clavuligerus</name>
    <dbReference type="NCBI Taxonomy" id="1901"/>
    <lineage>
        <taxon>Bacteria</taxon>
        <taxon>Bacillati</taxon>
        <taxon>Actinomycetota</taxon>
        <taxon>Actinomycetes</taxon>
        <taxon>Kitasatosporales</taxon>
        <taxon>Streptomycetaceae</taxon>
        <taxon>Streptomyces</taxon>
    </lineage>
</organism>
<dbReference type="InterPro" id="IPR010496">
    <property type="entry name" value="AL/BT2_dom"/>
</dbReference>
<proteinExistence type="predicted"/>
<name>E2Q858_STRCL</name>
<dbReference type="Pfam" id="PF06439">
    <property type="entry name" value="3keto-disac_hyd"/>
    <property type="match status" value="1"/>
</dbReference>
<dbReference type="GO" id="GO:0016787">
    <property type="term" value="F:hydrolase activity"/>
    <property type="evidence" value="ECO:0007669"/>
    <property type="project" value="InterPro"/>
</dbReference>
<keyword evidence="5" id="KW-1185">Reference proteome</keyword>